<comment type="caution">
    <text evidence="2">The sequence shown here is derived from an EMBL/GenBank/DDBJ whole genome shotgun (WGS) entry which is preliminary data.</text>
</comment>
<evidence type="ECO:0000256" key="1">
    <source>
        <dbReference type="SAM" id="Phobius"/>
    </source>
</evidence>
<keyword evidence="3" id="KW-1185">Reference proteome</keyword>
<dbReference type="EMBL" id="MCHX01000075">
    <property type="protein sequence ID" value="OFJ51192.1"/>
    <property type="molecule type" value="Genomic_DNA"/>
</dbReference>
<reference evidence="2 3" key="1">
    <citation type="submission" date="2016-09" db="EMBL/GenBank/DDBJ databases">
        <title>genome sequence of Mycobacterium sp. 739 SCH.</title>
        <authorList>
            <person name="Greninger A.L."/>
            <person name="Qin X."/>
            <person name="Jerome K."/>
            <person name="Vora S."/>
            <person name="Quinn K."/>
        </authorList>
    </citation>
    <scope>NUCLEOTIDE SEQUENCE [LARGE SCALE GENOMIC DNA]</scope>
    <source>
        <strain evidence="2 3">SCH</strain>
    </source>
</reference>
<sequence length="136" mass="14441">MTPLTPSAHSSSAAGQATAQRMGALLIGMGALHFVAPKPFDTIVPAELPGGPRVYTHASGVVEVATGALLLAPRTRRLGALAAIALYLAVYPANVNMVRLWWNKGWPARLVALARLPLQVPMVLQALKVYRTAPRN</sequence>
<dbReference type="Proteomes" id="UP000178953">
    <property type="component" value="Unassembled WGS sequence"/>
</dbReference>
<accession>A0A1E8PXU2</accession>
<dbReference type="OrthoDB" id="3267646at2"/>
<dbReference type="PANTHER" id="PTHR36974:SF1">
    <property type="entry name" value="DOXX FAMILY MEMBRANE PROTEIN"/>
    <property type="match status" value="1"/>
</dbReference>
<keyword evidence="1" id="KW-0472">Membrane</keyword>
<proteinExistence type="predicted"/>
<feature type="transmembrane region" description="Helical" evidence="1">
    <location>
        <begin position="79"/>
        <end position="102"/>
    </location>
</feature>
<organism evidence="2 3">
    <name type="scientific">Mycolicibacterium grossiae</name>
    <dbReference type="NCBI Taxonomy" id="1552759"/>
    <lineage>
        <taxon>Bacteria</taxon>
        <taxon>Bacillati</taxon>
        <taxon>Actinomycetota</taxon>
        <taxon>Actinomycetes</taxon>
        <taxon>Mycobacteriales</taxon>
        <taxon>Mycobacteriaceae</taxon>
        <taxon>Mycolicibacterium</taxon>
    </lineage>
</organism>
<dbReference type="AlphaFoldDB" id="A0A1E8PXU2"/>
<keyword evidence="1" id="KW-0812">Transmembrane</keyword>
<keyword evidence="1" id="KW-1133">Transmembrane helix</keyword>
<gene>
    <name evidence="2" type="ORF">BEL07_24070</name>
</gene>
<evidence type="ECO:0008006" key="4">
    <source>
        <dbReference type="Google" id="ProtNLM"/>
    </source>
</evidence>
<protein>
    <recommendedName>
        <fullName evidence="4">DoxX family protein</fullName>
    </recommendedName>
</protein>
<name>A0A1E8PXU2_9MYCO</name>
<dbReference type="RefSeq" id="WP_070355584.1">
    <property type="nucleotide sequence ID" value="NZ_CP043474.1"/>
</dbReference>
<evidence type="ECO:0000313" key="3">
    <source>
        <dbReference type="Proteomes" id="UP000178953"/>
    </source>
</evidence>
<dbReference type="PANTHER" id="PTHR36974">
    <property type="entry name" value="MEMBRANE PROTEIN-RELATED"/>
    <property type="match status" value="1"/>
</dbReference>
<evidence type="ECO:0000313" key="2">
    <source>
        <dbReference type="EMBL" id="OFJ51192.1"/>
    </source>
</evidence>